<dbReference type="InterPro" id="IPR051781">
    <property type="entry name" value="Metallo-dep_Hydrolase"/>
</dbReference>
<dbReference type="PIRSF" id="PIRSF038971">
    <property type="entry name" value="PhnM"/>
    <property type="match status" value="1"/>
</dbReference>
<dbReference type="EC" id="3.6.1.63" evidence="2"/>
<keyword evidence="2" id="KW-0378">Hydrolase</keyword>
<name>A0A4P6JMC3_KTERU</name>
<dbReference type="PANTHER" id="PTHR43135">
    <property type="entry name" value="ALPHA-D-RIBOSE 1-METHYLPHOSPHONATE 5-TRIPHOSPHATE DIPHOSPHATASE"/>
    <property type="match status" value="1"/>
</dbReference>
<sequence length="396" mass="42828">MKTLIHNATLVLPERLLENGWLLLEDERILALGEQDSCPLLEQNALDAEGQLLLPGLIDLHCDAIEKLVEPRPGVDFDLELALREADWRLAGCGITTEFHAVTLDDHEFGVRSEGFVRDLSLAIRNKADLCVRHRLHARLELSSQRGYAVVAELVAQREADLISLMDHSPGQGQYANVEAYRDYVARTTNRSQAEIDAFIALKLARASEIPERLEAAACLVREAGLALATHDDDTATRVKRWPALGVSMSEFPTTMEAAQAAHDLGLIVCMGAPNVLRGKSSGGNLSALSAIQAGVTDALSSDYYPGAMLAAVFRLVQLEMLSLPEAVKLVTLNPARAVGMDAEYGSLEPGKLADVIVVGLNQRGLPRVRNLFVGGRACVSTHHRSVALPIAAGQN</sequence>
<organism evidence="2 3">
    <name type="scientific">Ktedonosporobacter rubrisoli</name>
    <dbReference type="NCBI Taxonomy" id="2509675"/>
    <lineage>
        <taxon>Bacteria</taxon>
        <taxon>Bacillati</taxon>
        <taxon>Chloroflexota</taxon>
        <taxon>Ktedonobacteria</taxon>
        <taxon>Ktedonobacterales</taxon>
        <taxon>Ktedonosporobacteraceae</taxon>
        <taxon>Ktedonosporobacter</taxon>
    </lineage>
</organism>
<keyword evidence="3" id="KW-1185">Reference proteome</keyword>
<dbReference type="NCBIfam" id="NF011990">
    <property type="entry name" value="PRK15446.2-6"/>
    <property type="match status" value="1"/>
</dbReference>
<dbReference type="KEGG" id="kbs:EPA93_10345"/>
<dbReference type="Gene3D" id="3.20.20.140">
    <property type="entry name" value="Metal-dependent hydrolases"/>
    <property type="match status" value="1"/>
</dbReference>
<proteinExistence type="predicted"/>
<dbReference type="NCBIfam" id="NF011984">
    <property type="entry name" value="PRK15446.1-5"/>
    <property type="match status" value="1"/>
</dbReference>
<dbReference type="Pfam" id="PF01979">
    <property type="entry name" value="Amidohydro_1"/>
    <property type="match status" value="1"/>
</dbReference>
<evidence type="ECO:0000313" key="3">
    <source>
        <dbReference type="Proteomes" id="UP000290365"/>
    </source>
</evidence>
<dbReference type="AlphaFoldDB" id="A0A4P6JMC3"/>
<feature type="domain" description="Amidohydrolase-related" evidence="1">
    <location>
        <begin position="54"/>
        <end position="363"/>
    </location>
</feature>
<protein>
    <submittedName>
        <fullName evidence="2">Alpha-D-ribose 1-methylphosphonate 5-triphosphate diphosphatase</fullName>
        <ecNumber evidence="2">3.6.1.63</ecNumber>
    </submittedName>
</protein>
<dbReference type="Gene3D" id="2.30.40.10">
    <property type="entry name" value="Urease, subunit C, domain 1"/>
    <property type="match status" value="1"/>
</dbReference>
<dbReference type="SUPFAM" id="SSF51556">
    <property type="entry name" value="Metallo-dependent hydrolases"/>
    <property type="match status" value="1"/>
</dbReference>
<dbReference type="RefSeq" id="WP_129887119.1">
    <property type="nucleotide sequence ID" value="NZ_CP035758.1"/>
</dbReference>
<reference evidence="2 3" key="1">
    <citation type="submission" date="2019-01" db="EMBL/GenBank/DDBJ databases">
        <title>Ktedonosporobacter rubrisoli SCAWS-G2.</title>
        <authorList>
            <person name="Huang Y."/>
            <person name="Yan B."/>
        </authorList>
    </citation>
    <scope>NUCLEOTIDE SEQUENCE [LARGE SCALE GENOMIC DNA]</scope>
    <source>
        <strain evidence="2 3">SCAWS-G2</strain>
    </source>
</reference>
<dbReference type="InterPro" id="IPR011059">
    <property type="entry name" value="Metal-dep_hydrolase_composite"/>
</dbReference>
<dbReference type="GO" id="GO:0016810">
    <property type="term" value="F:hydrolase activity, acting on carbon-nitrogen (but not peptide) bonds"/>
    <property type="evidence" value="ECO:0007669"/>
    <property type="project" value="InterPro"/>
</dbReference>
<dbReference type="SUPFAM" id="SSF51338">
    <property type="entry name" value="Composite domain of metallo-dependent hydrolases"/>
    <property type="match status" value="1"/>
</dbReference>
<evidence type="ECO:0000259" key="1">
    <source>
        <dbReference type="Pfam" id="PF01979"/>
    </source>
</evidence>
<evidence type="ECO:0000313" key="2">
    <source>
        <dbReference type="EMBL" id="QBD76385.1"/>
    </source>
</evidence>
<dbReference type="EMBL" id="CP035758">
    <property type="protein sequence ID" value="QBD76385.1"/>
    <property type="molecule type" value="Genomic_DNA"/>
</dbReference>
<dbReference type="InterPro" id="IPR032466">
    <property type="entry name" value="Metal_Hydrolase"/>
</dbReference>
<dbReference type="GO" id="GO:0019700">
    <property type="term" value="P:organic phosphonate catabolic process"/>
    <property type="evidence" value="ECO:0007669"/>
    <property type="project" value="InterPro"/>
</dbReference>
<dbReference type="InterPro" id="IPR006680">
    <property type="entry name" value="Amidohydro-rel"/>
</dbReference>
<gene>
    <name evidence="2" type="ORF">EPA93_10345</name>
</gene>
<dbReference type="InterPro" id="IPR012696">
    <property type="entry name" value="PhnM"/>
</dbReference>
<dbReference type="PANTHER" id="PTHR43135:SF3">
    <property type="entry name" value="ALPHA-D-RIBOSE 1-METHYLPHOSPHONATE 5-TRIPHOSPHATE DIPHOSPHATASE"/>
    <property type="match status" value="1"/>
</dbReference>
<dbReference type="OrthoDB" id="9776488at2"/>
<dbReference type="Proteomes" id="UP000290365">
    <property type="component" value="Chromosome"/>
</dbReference>
<dbReference type="NCBIfam" id="NF011987">
    <property type="entry name" value="PRK15446.2-3"/>
    <property type="match status" value="1"/>
</dbReference>
<accession>A0A4P6JMC3</accession>